<dbReference type="AlphaFoldDB" id="A0AB39Z1K0"/>
<accession>A0AB39Z1K0</accession>
<proteinExistence type="predicted"/>
<gene>
    <name evidence="4" type="primary">LOC108007552</name>
</gene>
<protein>
    <submittedName>
        <fullName evidence="4">Uncharacterized protein</fullName>
    </submittedName>
</protein>
<evidence type="ECO:0000313" key="3">
    <source>
        <dbReference type="Proteomes" id="UP001652628"/>
    </source>
</evidence>
<sequence>MKFIYCALALLLTSQTFAQLQSEQPLAVLKASGDDPKTPLIVLSNPLAKPKVGESIKSEQEIEPTLIQDAATAIPLVTDTTDSTERPPKKTEPLQKQKPAFSYGQKQKHPMQDLLLMPGMWESSPAMAHGPMDTVATQPVFYPLPVYIPYPIPFMLNQQMRLMSRLGFNEMMTVNLLGSSLQQDNGSEWHKIMKNQMKPANQDGPKKWRGKWRKTATSTTTSTTKAPITSLTEPTRLLLNSSNPSGIEVTTIETTADNEATEAAS</sequence>
<evidence type="ECO:0000256" key="1">
    <source>
        <dbReference type="SAM" id="MobiDB-lite"/>
    </source>
</evidence>
<keyword evidence="2" id="KW-0732">Signal</keyword>
<dbReference type="RefSeq" id="XP_016926732.4">
    <property type="nucleotide sequence ID" value="XM_017071243.4"/>
</dbReference>
<evidence type="ECO:0000256" key="2">
    <source>
        <dbReference type="SAM" id="SignalP"/>
    </source>
</evidence>
<keyword evidence="3" id="KW-1185">Reference proteome</keyword>
<reference evidence="4" key="1">
    <citation type="submission" date="2025-08" db="UniProtKB">
        <authorList>
            <consortium name="RefSeq"/>
        </authorList>
    </citation>
    <scope>IDENTIFICATION</scope>
</reference>
<name>A0AB39Z1K0_DROSZ</name>
<dbReference type="Proteomes" id="UP001652628">
    <property type="component" value="Chromosome 3"/>
</dbReference>
<organism evidence="3 4">
    <name type="scientific">Drosophila suzukii</name>
    <name type="common">Spotted-wing drosophila fruit fly</name>
    <dbReference type="NCBI Taxonomy" id="28584"/>
    <lineage>
        <taxon>Eukaryota</taxon>
        <taxon>Metazoa</taxon>
        <taxon>Ecdysozoa</taxon>
        <taxon>Arthropoda</taxon>
        <taxon>Hexapoda</taxon>
        <taxon>Insecta</taxon>
        <taxon>Pterygota</taxon>
        <taxon>Neoptera</taxon>
        <taxon>Endopterygota</taxon>
        <taxon>Diptera</taxon>
        <taxon>Brachycera</taxon>
        <taxon>Muscomorpha</taxon>
        <taxon>Ephydroidea</taxon>
        <taxon>Drosophilidae</taxon>
        <taxon>Drosophila</taxon>
        <taxon>Sophophora</taxon>
    </lineage>
</organism>
<feature type="signal peptide" evidence="2">
    <location>
        <begin position="1"/>
        <end position="18"/>
    </location>
</feature>
<feature type="region of interest" description="Disordered" evidence="1">
    <location>
        <begin position="198"/>
        <end position="231"/>
    </location>
</feature>
<evidence type="ECO:0000313" key="4">
    <source>
        <dbReference type="RefSeq" id="XP_016926732.4"/>
    </source>
</evidence>
<dbReference type="GeneID" id="108007552"/>
<feature type="compositionally biased region" description="Low complexity" evidence="1">
    <location>
        <begin position="215"/>
        <end position="226"/>
    </location>
</feature>
<feature type="compositionally biased region" description="Basic and acidic residues" evidence="1">
    <location>
        <begin position="83"/>
        <end position="95"/>
    </location>
</feature>
<feature type="region of interest" description="Disordered" evidence="1">
    <location>
        <begin position="78"/>
        <end position="105"/>
    </location>
</feature>
<feature type="chain" id="PRO_5046414115" evidence="2">
    <location>
        <begin position="19"/>
        <end position="265"/>
    </location>
</feature>